<dbReference type="InterPro" id="IPR004839">
    <property type="entry name" value="Aminotransferase_I/II_large"/>
</dbReference>
<dbReference type="GO" id="GO:0030170">
    <property type="term" value="F:pyridoxal phosphate binding"/>
    <property type="evidence" value="ECO:0007669"/>
    <property type="project" value="InterPro"/>
</dbReference>
<dbReference type="PANTHER" id="PTHR42832:SF3">
    <property type="entry name" value="L-GLUTAMINE--4-(METHYLSULFANYL)-2-OXOBUTANOATE AMINOTRANSFERASE"/>
    <property type="match status" value="1"/>
</dbReference>
<dbReference type="CDD" id="cd00609">
    <property type="entry name" value="AAT_like"/>
    <property type="match status" value="1"/>
</dbReference>
<dbReference type="EMBL" id="WBJY01000001">
    <property type="protein sequence ID" value="KAB1649761.1"/>
    <property type="molecule type" value="Genomic_DNA"/>
</dbReference>
<dbReference type="InterPro" id="IPR019880">
    <property type="entry name" value="OxyQ"/>
</dbReference>
<dbReference type="NCBIfam" id="TIGR03539">
    <property type="entry name" value="DapC_actino"/>
    <property type="match status" value="1"/>
</dbReference>
<keyword evidence="7" id="KW-1185">Reference proteome</keyword>
<dbReference type="InterPro" id="IPR004838">
    <property type="entry name" value="NHTrfase_class1_PyrdxlP-BS"/>
</dbReference>
<dbReference type="InterPro" id="IPR015422">
    <property type="entry name" value="PyrdxlP-dep_Trfase_small"/>
</dbReference>
<dbReference type="InterPro" id="IPR015424">
    <property type="entry name" value="PyrdxlP-dep_Trfase"/>
</dbReference>
<gene>
    <name evidence="6" type="ORF">F8O04_05875</name>
</gene>
<dbReference type="Proteomes" id="UP000431744">
    <property type="component" value="Unassembled WGS sequence"/>
</dbReference>
<dbReference type="OrthoDB" id="9813612at2"/>
<dbReference type="PANTHER" id="PTHR42832">
    <property type="entry name" value="AMINO ACID AMINOTRANSFERASE"/>
    <property type="match status" value="1"/>
</dbReference>
<evidence type="ECO:0000256" key="3">
    <source>
        <dbReference type="ARBA" id="ARBA00022679"/>
    </source>
</evidence>
<dbReference type="GO" id="GO:0008483">
    <property type="term" value="F:transaminase activity"/>
    <property type="evidence" value="ECO:0007669"/>
    <property type="project" value="UniProtKB-KW"/>
</dbReference>
<comment type="similarity">
    <text evidence="4">Belongs to the class-I pyridoxal-phosphate-dependent aminotransferase family.</text>
</comment>
<evidence type="ECO:0000313" key="6">
    <source>
        <dbReference type="EMBL" id="KAB1649761.1"/>
    </source>
</evidence>
<dbReference type="PROSITE" id="PS00105">
    <property type="entry name" value="AA_TRANSFER_CLASS_1"/>
    <property type="match status" value="1"/>
</dbReference>
<evidence type="ECO:0000256" key="2">
    <source>
        <dbReference type="ARBA" id="ARBA00022576"/>
    </source>
</evidence>
<organism evidence="6 7">
    <name type="scientific">Pseudoclavibacter endophyticus</name>
    <dbReference type="NCBI Taxonomy" id="1778590"/>
    <lineage>
        <taxon>Bacteria</taxon>
        <taxon>Bacillati</taxon>
        <taxon>Actinomycetota</taxon>
        <taxon>Actinomycetes</taxon>
        <taxon>Micrococcales</taxon>
        <taxon>Microbacteriaceae</taxon>
        <taxon>Pseudoclavibacter</taxon>
    </lineage>
</organism>
<dbReference type="SUPFAM" id="SSF53383">
    <property type="entry name" value="PLP-dependent transferases"/>
    <property type="match status" value="1"/>
</dbReference>
<proteinExistence type="inferred from homology"/>
<dbReference type="Gene3D" id="3.90.1150.10">
    <property type="entry name" value="Aspartate Aminotransferase, domain 1"/>
    <property type="match status" value="1"/>
</dbReference>
<dbReference type="RefSeq" id="WP_158028346.1">
    <property type="nucleotide sequence ID" value="NZ_BMHG01000001.1"/>
</dbReference>
<evidence type="ECO:0000313" key="7">
    <source>
        <dbReference type="Proteomes" id="UP000431744"/>
    </source>
</evidence>
<sequence length="377" mass="39739">MTLGPLPEYPWDAITPYRDRASAHPGGLLDLSIGSPVDPTPELIRRALDEAADAPAYPTTQGTEASRAAIAAWFERRRGVPGLRSDEIMLTVGSKEFVALTAFFLGIGEGDAIVQPEVAYPTYAMGAAFAGARIVASDDPADWPDDTKLVWRNSPGNPDGLVLDTGRLRASVERARELGAVVINDECYAELGWDDWRARSIPSILDPAVVGESRAGVLACSSLSKRSNLAGYRAAYAAGDAALIATLVRARKHAGLIVPGPVQHAMAVALGDDEHADAQRATYGARRGVLKPAVEAFGLRVEGSEAGLYLWGTRDEDAWATMSALADVGILAGPGPFYGAGGARHVRLSLTARDADIAAAAERLEGSARRGVNADET</sequence>
<dbReference type="EC" id="2.6.1.-" evidence="4"/>
<keyword evidence="2 4" id="KW-0032">Aminotransferase</keyword>
<dbReference type="InterPro" id="IPR050881">
    <property type="entry name" value="LL-DAP_aminotransferase"/>
</dbReference>
<dbReference type="InterPro" id="IPR015421">
    <property type="entry name" value="PyrdxlP-dep_Trfase_major"/>
</dbReference>
<dbReference type="Pfam" id="PF00155">
    <property type="entry name" value="Aminotran_1_2"/>
    <property type="match status" value="1"/>
</dbReference>
<evidence type="ECO:0000256" key="4">
    <source>
        <dbReference type="RuleBase" id="RU000481"/>
    </source>
</evidence>
<evidence type="ECO:0000259" key="5">
    <source>
        <dbReference type="Pfam" id="PF00155"/>
    </source>
</evidence>
<dbReference type="Gene3D" id="3.40.640.10">
    <property type="entry name" value="Type I PLP-dependent aspartate aminotransferase-like (Major domain)"/>
    <property type="match status" value="1"/>
</dbReference>
<comment type="cofactor">
    <cofactor evidence="1 4">
        <name>pyridoxal 5'-phosphate</name>
        <dbReference type="ChEBI" id="CHEBI:597326"/>
    </cofactor>
</comment>
<dbReference type="AlphaFoldDB" id="A0A6H9WPT1"/>
<feature type="domain" description="Aminotransferase class I/classII large" evidence="5">
    <location>
        <begin position="29"/>
        <end position="364"/>
    </location>
</feature>
<protein>
    <recommendedName>
        <fullName evidence="4">Aminotransferase</fullName>
        <ecNumber evidence="4">2.6.1.-</ecNumber>
    </recommendedName>
</protein>
<accession>A0A6H9WPT1</accession>
<reference evidence="6 7" key="1">
    <citation type="submission" date="2019-09" db="EMBL/GenBank/DDBJ databases">
        <title>Phylogeny of genus Pseudoclavibacter and closely related genus.</title>
        <authorList>
            <person name="Li Y."/>
        </authorList>
    </citation>
    <scope>NUCLEOTIDE SEQUENCE [LARGE SCALE GENOMIC DNA]</scope>
    <source>
        <strain evidence="6 7">EGI 60007</strain>
    </source>
</reference>
<keyword evidence="3 4" id="KW-0808">Transferase</keyword>
<name>A0A6H9WPT1_9MICO</name>
<comment type="caution">
    <text evidence="6">The sequence shown here is derived from an EMBL/GenBank/DDBJ whole genome shotgun (WGS) entry which is preliminary data.</text>
</comment>
<evidence type="ECO:0000256" key="1">
    <source>
        <dbReference type="ARBA" id="ARBA00001933"/>
    </source>
</evidence>